<evidence type="ECO:0000256" key="2">
    <source>
        <dbReference type="ARBA" id="ARBA00023239"/>
    </source>
</evidence>
<dbReference type="SUPFAM" id="SSF51419">
    <property type="entry name" value="PLP-binding barrel"/>
    <property type="match status" value="1"/>
</dbReference>
<dbReference type="GO" id="GO:0008784">
    <property type="term" value="F:alanine racemase activity"/>
    <property type="evidence" value="ECO:0007669"/>
    <property type="project" value="UniProtKB-EC"/>
</dbReference>
<dbReference type="Gene3D" id="3.20.20.10">
    <property type="entry name" value="Alanine racemase"/>
    <property type="match status" value="1"/>
</dbReference>
<dbReference type="InterPro" id="IPR042208">
    <property type="entry name" value="D-ser_dehydrat-like_sf"/>
</dbReference>
<dbReference type="InterPro" id="IPR029066">
    <property type="entry name" value="PLP-binding_barrel"/>
</dbReference>
<dbReference type="InterPro" id="IPR001608">
    <property type="entry name" value="Ala_racemase_N"/>
</dbReference>
<gene>
    <name evidence="4" type="ORF">K9B37_01055</name>
</gene>
<feature type="domain" description="D-serine dehydratase-like" evidence="3">
    <location>
        <begin position="319"/>
        <end position="420"/>
    </location>
</feature>
<dbReference type="InterPro" id="IPR026956">
    <property type="entry name" value="D-ser_dehydrat-like_dom"/>
</dbReference>
<evidence type="ECO:0000313" key="5">
    <source>
        <dbReference type="Proteomes" id="UP000704176"/>
    </source>
</evidence>
<accession>A0ABS7VI95</accession>
<dbReference type="PANTHER" id="PTHR28004:SF8">
    <property type="entry name" value="D-SERINE DEAMINASE"/>
    <property type="match status" value="1"/>
</dbReference>
<evidence type="ECO:0000256" key="1">
    <source>
        <dbReference type="ARBA" id="ARBA00005323"/>
    </source>
</evidence>
<keyword evidence="5" id="KW-1185">Reference proteome</keyword>
<evidence type="ECO:0000313" key="4">
    <source>
        <dbReference type="EMBL" id="MBZ6074890.1"/>
    </source>
</evidence>
<comment type="caution">
    <text evidence="4">The sequence shown here is derived from an EMBL/GenBank/DDBJ whole genome shotgun (WGS) entry which is preliminary data.</text>
</comment>
<dbReference type="RefSeq" id="WP_224310941.1">
    <property type="nucleotide sequence ID" value="NZ_JAIRBM010000001.1"/>
</dbReference>
<sequence length="433" mass="46872">MALIPRLDVAALDALPLDPLTKGLPYDGPTMRVGDVGVQDWSVLDGDLPMPVAVIRQARVQANSAWMAAFTEANGLLIAPHGKTTMSPHLFDLQIADGAWAITVATVQQMQVCRRFGVRRVLMANQPIGLQAVKACFAALQDTSFELYCLVDGDEGLAQLAEGARLNPPPEDNPLRVLVEVGFSGGRTGARSRETALTLARAIAATNGLMLSGFECFEGLLPTAEAADGLVNEVATLARRAIEEGLLSRDHPIVVSAGGSAFFDRVGERFNAHEFPFPVLRVLRSGCYLTHDCMGYAAAFERICRQTQLALPPGGLVPALEVWAQVQSVPEKGRALLTMGKRDVGFDAGLPIPQYWYRPGSDMAGPQPMSQGYKTVALNDQHCHLELPVDSDLQVGDLVGFGIGHPCTTFDRWSLLMMVDETYRVVRAIKTFF</sequence>
<reference evidence="4 5" key="1">
    <citation type="submission" date="2021-09" db="EMBL/GenBank/DDBJ databases">
        <title>The complete genome sequence of a new microorganism.</title>
        <authorList>
            <person name="Zi Z."/>
        </authorList>
    </citation>
    <scope>NUCLEOTIDE SEQUENCE [LARGE SCALE GENOMIC DNA]</scope>
    <source>
        <strain evidence="4 5">WGZ8</strain>
    </source>
</reference>
<proteinExistence type="inferred from homology"/>
<dbReference type="Pfam" id="PF14031">
    <property type="entry name" value="D-ser_dehydrat"/>
    <property type="match status" value="1"/>
</dbReference>
<dbReference type="InterPro" id="IPR051466">
    <property type="entry name" value="D-amino_acid_metab_enzyme"/>
</dbReference>
<dbReference type="Pfam" id="PF01168">
    <property type="entry name" value="Ala_racemase_N"/>
    <property type="match status" value="1"/>
</dbReference>
<dbReference type="PANTHER" id="PTHR28004">
    <property type="entry name" value="ZGC:162816-RELATED"/>
    <property type="match status" value="1"/>
</dbReference>
<evidence type="ECO:0000259" key="3">
    <source>
        <dbReference type="SMART" id="SM01119"/>
    </source>
</evidence>
<comment type="similarity">
    <text evidence="1">Belongs to the DSD1 family.</text>
</comment>
<dbReference type="SMART" id="SM01119">
    <property type="entry name" value="D-ser_dehydrat"/>
    <property type="match status" value="1"/>
</dbReference>
<keyword evidence="4" id="KW-0413">Isomerase</keyword>
<protein>
    <submittedName>
        <fullName evidence="4">Alanine racemase</fullName>
        <ecNumber evidence="4">5.1.1.1</ecNumber>
    </submittedName>
</protein>
<dbReference type="Gene3D" id="2.40.37.20">
    <property type="entry name" value="D-serine dehydratase-like domain"/>
    <property type="match status" value="1"/>
</dbReference>
<keyword evidence="2" id="KW-0456">Lyase</keyword>
<dbReference type="EC" id="5.1.1.1" evidence="4"/>
<name>A0ABS7VI95_9HYPH</name>
<dbReference type="Proteomes" id="UP000704176">
    <property type="component" value="Unassembled WGS sequence"/>
</dbReference>
<organism evidence="4 5">
    <name type="scientific">Microvirga puerhi</name>
    <dbReference type="NCBI Taxonomy" id="2876078"/>
    <lineage>
        <taxon>Bacteria</taxon>
        <taxon>Pseudomonadati</taxon>
        <taxon>Pseudomonadota</taxon>
        <taxon>Alphaproteobacteria</taxon>
        <taxon>Hyphomicrobiales</taxon>
        <taxon>Methylobacteriaceae</taxon>
        <taxon>Microvirga</taxon>
    </lineage>
</organism>
<dbReference type="EMBL" id="JAIRBM010000001">
    <property type="protein sequence ID" value="MBZ6074890.1"/>
    <property type="molecule type" value="Genomic_DNA"/>
</dbReference>